<sequence>MGSSQSKGDKQPMVFVSEENPVPVRVSSAFVNQLQQSQPNAGSLQDIENQVRHRVQAELAKIHAEKDSSMDTSHVNYKSTTNANAVVTEQELDQLAKSAPTKQIKALPEEITKAQESLVQCYKKNQERSLDCWAEVQEFKDLVQKAQNAFIAAV</sequence>
<dbReference type="Pfam" id="PF07956">
    <property type="entry name" value="DUF1690"/>
    <property type="match status" value="1"/>
</dbReference>
<evidence type="ECO:0000313" key="2">
    <source>
        <dbReference type="Proteomes" id="UP000193648"/>
    </source>
</evidence>
<name>A0A1Y2GFM3_9FUNG</name>
<proteinExistence type="predicted"/>
<accession>A0A1Y2GFM3</accession>
<dbReference type="AlphaFoldDB" id="A0A1Y2GFM3"/>
<organism evidence="1 2">
    <name type="scientific">Lobosporangium transversale</name>
    <dbReference type="NCBI Taxonomy" id="64571"/>
    <lineage>
        <taxon>Eukaryota</taxon>
        <taxon>Fungi</taxon>
        <taxon>Fungi incertae sedis</taxon>
        <taxon>Mucoromycota</taxon>
        <taxon>Mortierellomycotina</taxon>
        <taxon>Mortierellomycetes</taxon>
        <taxon>Mortierellales</taxon>
        <taxon>Mortierellaceae</taxon>
        <taxon>Lobosporangium</taxon>
    </lineage>
</organism>
<reference evidence="1 2" key="1">
    <citation type="submission" date="2016-07" db="EMBL/GenBank/DDBJ databases">
        <title>Pervasive Adenine N6-methylation of Active Genes in Fungi.</title>
        <authorList>
            <consortium name="DOE Joint Genome Institute"/>
            <person name="Mondo S.J."/>
            <person name="Dannebaum R.O."/>
            <person name="Kuo R.C."/>
            <person name="Labutti K."/>
            <person name="Haridas S."/>
            <person name="Kuo A."/>
            <person name="Salamov A."/>
            <person name="Ahrendt S.R."/>
            <person name="Lipzen A."/>
            <person name="Sullivan W."/>
            <person name="Andreopoulos W.B."/>
            <person name="Clum A."/>
            <person name="Lindquist E."/>
            <person name="Daum C."/>
            <person name="Ramamoorthy G.K."/>
            <person name="Gryganskyi A."/>
            <person name="Culley D."/>
            <person name="Magnuson J.K."/>
            <person name="James T.Y."/>
            <person name="O'Malley M.A."/>
            <person name="Stajich J.E."/>
            <person name="Spatafora J.W."/>
            <person name="Visel A."/>
            <person name="Grigoriev I.V."/>
        </authorList>
    </citation>
    <scope>NUCLEOTIDE SEQUENCE [LARGE SCALE GENOMIC DNA]</scope>
    <source>
        <strain evidence="1 2">NRRL 3116</strain>
    </source>
</reference>
<gene>
    <name evidence="1" type="ORF">BCR41DRAFT_361060</name>
</gene>
<dbReference type="EMBL" id="MCFF01000046">
    <property type="protein sequence ID" value="ORZ06318.1"/>
    <property type="molecule type" value="Genomic_DNA"/>
</dbReference>
<dbReference type="InParanoid" id="A0A1Y2GFM3"/>
<comment type="caution">
    <text evidence="1">The sequence shown here is derived from an EMBL/GenBank/DDBJ whole genome shotgun (WGS) entry which is preliminary data.</text>
</comment>
<dbReference type="OrthoDB" id="5544375at2759"/>
<evidence type="ECO:0000313" key="1">
    <source>
        <dbReference type="EMBL" id="ORZ06318.1"/>
    </source>
</evidence>
<dbReference type="RefSeq" id="XP_021877481.1">
    <property type="nucleotide sequence ID" value="XM_022025445.1"/>
</dbReference>
<keyword evidence="2" id="KW-1185">Reference proteome</keyword>
<protein>
    <recommendedName>
        <fullName evidence="3">MICOS complex subunit MIC19</fullName>
    </recommendedName>
</protein>
<dbReference type="InterPro" id="IPR012471">
    <property type="entry name" value="DUF1690"/>
</dbReference>
<evidence type="ECO:0008006" key="3">
    <source>
        <dbReference type="Google" id="ProtNLM"/>
    </source>
</evidence>
<dbReference type="Proteomes" id="UP000193648">
    <property type="component" value="Unassembled WGS sequence"/>
</dbReference>
<dbReference type="GeneID" id="33567289"/>